<dbReference type="InParanoid" id="A0A3Q1G7I6"/>
<dbReference type="Gene3D" id="1.20.1250.10">
    <property type="match status" value="1"/>
</dbReference>
<evidence type="ECO:0000313" key="7">
    <source>
        <dbReference type="Ensembl" id="ENSAPOP00000026586.1"/>
    </source>
</evidence>
<keyword evidence="4" id="KW-1015">Disulfide bond</keyword>
<proteinExistence type="inferred from homology"/>
<evidence type="ECO:0000256" key="6">
    <source>
        <dbReference type="SAM" id="Phobius"/>
    </source>
</evidence>
<dbReference type="SUPFAM" id="SSF47266">
    <property type="entry name" value="4-helical cytokines"/>
    <property type="match status" value="1"/>
</dbReference>
<comment type="similarity">
    <text evidence="2 5">Belongs to the somatotropin/prolactin family.</text>
</comment>
<keyword evidence="5" id="KW-0372">Hormone</keyword>
<dbReference type="Ensembl" id="ENSAPOT00000003340.1">
    <property type="protein sequence ID" value="ENSAPOP00000026586.1"/>
    <property type="gene ID" value="ENSAPOG00000001058.1"/>
</dbReference>
<sequence>TEERVGPISLYFIWFVVLTLVYLNFSMWPVALSRHVATARLAVRFLSLADLFDRVIQQSSRMHGISSDLHSQFEQYFFPNKNLMGKRKCHTYGILTPDDKENAQRLGREELTGVILMLLGAWNDPLSQLYWSMSQDQNQDFNHYTSNKALEITDMVHELKDGVTKMAEKMKLEGLLGNTVGYVSPESLVTSSAFSFDKRGALDSVDHHGLLYCLRKETPTKSLRTLLESLHPEMHHPSSTGLLMLQ</sequence>
<dbReference type="InterPro" id="IPR018116">
    <property type="entry name" value="Somatotropin_CS"/>
</dbReference>
<evidence type="ECO:0000256" key="1">
    <source>
        <dbReference type="ARBA" id="ARBA00004613"/>
    </source>
</evidence>
<dbReference type="GO" id="GO:0005615">
    <property type="term" value="C:extracellular space"/>
    <property type="evidence" value="ECO:0007669"/>
    <property type="project" value="TreeGrafter"/>
</dbReference>
<dbReference type="GO" id="GO:0005179">
    <property type="term" value="F:hormone activity"/>
    <property type="evidence" value="ECO:0007669"/>
    <property type="project" value="UniProtKB-KW"/>
</dbReference>
<name>A0A3Q1G7I6_9TELE</name>
<dbReference type="PANTHER" id="PTHR11417">
    <property type="entry name" value="SOMATOTROPIN,PROLACTIN"/>
    <property type="match status" value="1"/>
</dbReference>
<evidence type="ECO:0000256" key="4">
    <source>
        <dbReference type="ARBA" id="ARBA00023157"/>
    </source>
</evidence>
<dbReference type="PRINTS" id="PR00836">
    <property type="entry name" value="SOMATOTROPIN"/>
</dbReference>
<evidence type="ECO:0000313" key="8">
    <source>
        <dbReference type="Proteomes" id="UP000257200"/>
    </source>
</evidence>
<dbReference type="AlphaFoldDB" id="A0A3Q1G7I6"/>
<reference evidence="7" key="2">
    <citation type="submission" date="2025-09" db="UniProtKB">
        <authorList>
            <consortium name="Ensembl"/>
        </authorList>
    </citation>
    <scope>IDENTIFICATION</scope>
</reference>
<dbReference type="InterPro" id="IPR009079">
    <property type="entry name" value="4_helix_cytokine-like_core"/>
</dbReference>
<keyword evidence="6" id="KW-0472">Membrane</keyword>
<dbReference type="GO" id="GO:0031667">
    <property type="term" value="P:response to nutrient levels"/>
    <property type="evidence" value="ECO:0007669"/>
    <property type="project" value="TreeGrafter"/>
</dbReference>
<dbReference type="InterPro" id="IPR001400">
    <property type="entry name" value="Somatotropin/Prolactin"/>
</dbReference>
<dbReference type="GeneTree" id="ENSGT00950000182818"/>
<keyword evidence="3" id="KW-0964">Secreted</keyword>
<feature type="transmembrane region" description="Helical" evidence="6">
    <location>
        <begin position="12"/>
        <end position="32"/>
    </location>
</feature>
<accession>A0A3Q1G7I6</accession>
<evidence type="ECO:0000256" key="3">
    <source>
        <dbReference type="ARBA" id="ARBA00022525"/>
    </source>
</evidence>
<keyword evidence="8" id="KW-1185">Reference proteome</keyword>
<dbReference type="Proteomes" id="UP000257200">
    <property type="component" value="Unplaced"/>
</dbReference>
<protein>
    <submittedName>
        <fullName evidence="7">Prolactin 2</fullName>
    </submittedName>
</protein>
<comment type="subcellular location">
    <subcellularLocation>
        <location evidence="1 5">Secreted</location>
    </subcellularLocation>
</comment>
<evidence type="ECO:0000256" key="2">
    <source>
        <dbReference type="ARBA" id="ARBA00008474"/>
    </source>
</evidence>
<keyword evidence="6" id="KW-1133">Transmembrane helix</keyword>
<organism evidence="7 8">
    <name type="scientific">Acanthochromis polyacanthus</name>
    <name type="common">spiny chromis</name>
    <dbReference type="NCBI Taxonomy" id="80966"/>
    <lineage>
        <taxon>Eukaryota</taxon>
        <taxon>Metazoa</taxon>
        <taxon>Chordata</taxon>
        <taxon>Craniata</taxon>
        <taxon>Vertebrata</taxon>
        <taxon>Euteleostomi</taxon>
        <taxon>Actinopterygii</taxon>
        <taxon>Neopterygii</taxon>
        <taxon>Teleostei</taxon>
        <taxon>Neoteleostei</taxon>
        <taxon>Acanthomorphata</taxon>
        <taxon>Ovalentaria</taxon>
        <taxon>Pomacentridae</taxon>
        <taxon>Acanthochromis</taxon>
    </lineage>
</organism>
<reference evidence="7" key="1">
    <citation type="submission" date="2025-08" db="UniProtKB">
        <authorList>
            <consortium name="Ensembl"/>
        </authorList>
    </citation>
    <scope>IDENTIFICATION</scope>
</reference>
<dbReference type="Pfam" id="PF00103">
    <property type="entry name" value="Hormone_1"/>
    <property type="match status" value="1"/>
</dbReference>
<dbReference type="STRING" id="80966.ENSAPOP00000026586"/>
<dbReference type="PROSITE" id="PS00266">
    <property type="entry name" value="SOMATOTROPIN_1"/>
    <property type="match status" value="1"/>
</dbReference>
<evidence type="ECO:0000256" key="5">
    <source>
        <dbReference type="RuleBase" id="RU003618"/>
    </source>
</evidence>
<keyword evidence="6" id="KW-0812">Transmembrane</keyword>
<dbReference type="PANTHER" id="PTHR11417:SF33">
    <property type="entry name" value="PROLACTIN LIKE"/>
    <property type="match status" value="1"/>
</dbReference>
<dbReference type="GO" id="GO:0046427">
    <property type="term" value="P:positive regulation of receptor signaling pathway via JAK-STAT"/>
    <property type="evidence" value="ECO:0007669"/>
    <property type="project" value="TreeGrafter"/>
</dbReference>